<feature type="region of interest" description="Disordered" evidence="1">
    <location>
        <begin position="1"/>
        <end position="35"/>
    </location>
</feature>
<evidence type="ECO:0000313" key="2">
    <source>
        <dbReference type="EMBL" id="GHI40621.1"/>
    </source>
</evidence>
<proteinExistence type="predicted"/>
<name>A0ABQ3QTM2_9ACTN</name>
<protein>
    <submittedName>
        <fullName evidence="2">Uncharacterized protein</fullName>
    </submittedName>
</protein>
<evidence type="ECO:0000313" key="3">
    <source>
        <dbReference type="Proteomes" id="UP001050808"/>
    </source>
</evidence>
<gene>
    <name evidence="2" type="ORF">Sviol_50290</name>
</gene>
<dbReference type="RefSeq" id="WP_226599354.1">
    <property type="nucleotide sequence ID" value="NZ_BNDY01000017.1"/>
</dbReference>
<evidence type="ECO:0000256" key="1">
    <source>
        <dbReference type="SAM" id="MobiDB-lite"/>
    </source>
</evidence>
<keyword evidence="3" id="KW-1185">Reference proteome</keyword>
<dbReference type="EMBL" id="BNDY01000017">
    <property type="protein sequence ID" value="GHI40621.1"/>
    <property type="molecule type" value="Genomic_DNA"/>
</dbReference>
<comment type="caution">
    <text evidence="2">The sequence shown here is derived from an EMBL/GenBank/DDBJ whole genome shotgun (WGS) entry which is preliminary data.</text>
</comment>
<sequence>MTPPTSSPPRSAWSPSPSPAPPTAAPHDPAFARTLFGDPDKRISAAGKTIPVTRLADACQAEAEQRLLGSDRPHWLQYRIQLGDGEKEERQQLEQDREFRTVTELWRRSLHHAESPSP</sequence>
<dbReference type="Proteomes" id="UP001050808">
    <property type="component" value="Unassembled WGS sequence"/>
</dbReference>
<accession>A0ABQ3QTM2</accession>
<organism evidence="2 3">
    <name type="scientific">Streptomyces violascens</name>
    <dbReference type="NCBI Taxonomy" id="67381"/>
    <lineage>
        <taxon>Bacteria</taxon>
        <taxon>Bacillati</taxon>
        <taxon>Actinomycetota</taxon>
        <taxon>Actinomycetes</taxon>
        <taxon>Kitasatosporales</taxon>
        <taxon>Streptomycetaceae</taxon>
        <taxon>Streptomyces</taxon>
    </lineage>
</organism>
<reference evidence="2" key="1">
    <citation type="submission" date="2024-05" db="EMBL/GenBank/DDBJ databases">
        <title>Whole genome shotgun sequence of Streptomyces violascens NBRC 12920.</title>
        <authorList>
            <person name="Komaki H."/>
            <person name="Tamura T."/>
        </authorList>
    </citation>
    <scope>NUCLEOTIDE SEQUENCE</scope>
    <source>
        <strain evidence="2">NBRC 12920</strain>
    </source>
</reference>